<dbReference type="SUPFAM" id="SSF81301">
    <property type="entry name" value="Nucleotidyltransferase"/>
    <property type="match status" value="1"/>
</dbReference>
<gene>
    <name evidence="1" type="ORF">Pmar_PMAR006062</name>
</gene>
<dbReference type="InParanoid" id="C5LA41"/>
<organism evidence="2">
    <name type="scientific">Perkinsus marinus (strain ATCC 50983 / TXsc)</name>
    <dbReference type="NCBI Taxonomy" id="423536"/>
    <lineage>
        <taxon>Eukaryota</taxon>
        <taxon>Sar</taxon>
        <taxon>Alveolata</taxon>
        <taxon>Perkinsozoa</taxon>
        <taxon>Perkinsea</taxon>
        <taxon>Perkinsida</taxon>
        <taxon>Perkinsidae</taxon>
        <taxon>Perkinsus</taxon>
    </lineage>
</organism>
<evidence type="ECO:0000313" key="2">
    <source>
        <dbReference type="Proteomes" id="UP000007800"/>
    </source>
</evidence>
<keyword evidence="2" id="KW-1185">Reference proteome</keyword>
<dbReference type="OMA" id="FTWGWPS"/>
<reference evidence="1 2" key="1">
    <citation type="submission" date="2008-07" db="EMBL/GenBank/DDBJ databases">
        <authorList>
            <person name="El-Sayed N."/>
            <person name="Caler E."/>
            <person name="Inman J."/>
            <person name="Amedeo P."/>
            <person name="Hass B."/>
            <person name="Wortman J."/>
        </authorList>
    </citation>
    <scope>NUCLEOTIDE SEQUENCE [LARGE SCALE GENOMIC DNA]</scope>
    <source>
        <strain evidence="2">ATCC 50983 / TXsc</strain>
    </source>
</reference>
<dbReference type="Proteomes" id="UP000007800">
    <property type="component" value="Unassembled WGS sequence"/>
</dbReference>
<dbReference type="InterPro" id="IPR043519">
    <property type="entry name" value="NT_sf"/>
</dbReference>
<name>C5LA41_PERM5</name>
<dbReference type="Gene3D" id="3.30.460.10">
    <property type="entry name" value="Beta Polymerase, domain 2"/>
    <property type="match status" value="1"/>
</dbReference>
<sequence>MPPNAAPSWWIDTCFQFLDVCSAALRDQGLSVKSQGSFAQGLAVEGSDLDAVIYRKGFEAPKGKAVVNALTGASRRVMSYVNNGKGGPYMHLRTIERVPWARIPLVKLQFTWGWPSGRGKPWTVEVDLSYGDETRGSYDTRIGTLVSSQPQLRTFLQTIKGWALSQEEGILNSQRQALSTFALILLGLCYYNRNLRREQPVEVDGFFHFITREIGNLDASVCHIWVEEGQLKHVVDEEDDEDRSRLTRSPLKILVPGEGPESNAARSLSRKMWMQVVYPAFERARPPRSSGDERGRVQNAAEFEFSKATTTKRTLFETKLRLHNDNEYVDCVFLLS</sequence>
<evidence type="ECO:0008006" key="3">
    <source>
        <dbReference type="Google" id="ProtNLM"/>
    </source>
</evidence>
<dbReference type="AlphaFoldDB" id="C5LA41"/>
<proteinExistence type="predicted"/>
<dbReference type="Gene3D" id="1.10.1410.10">
    <property type="match status" value="1"/>
</dbReference>
<dbReference type="OrthoDB" id="414181at2759"/>
<evidence type="ECO:0000313" key="1">
    <source>
        <dbReference type="EMBL" id="EER06297.1"/>
    </source>
</evidence>
<accession>C5LA41</accession>
<dbReference type="GeneID" id="9065259"/>
<protein>
    <recommendedName>
        <fullName evidence="3">Polymerase nucleotidyl transferase domain-containing protein</fullName>
    </recommendedName>
</protein>
<dbReference type="RefSeq" id="XP_002774481.1">
    <property type="nucleotide sequence ID" value="XM_002774435.1"/>
</dbReference>
<dbReference type="EMBL" id="GG680729">
    <property type="protein sequence ID" value="EER06297.1"/>
    <property type="molecule type" value="Genomic_DNA"/>
</dbReference>